<evidence type="ECO:0000256" key="10">
    <source>
        <dbReference type="ARBA" id="ARBA00022989"/>
    </source>
</evidence>
<protein>
    <submittedName>
        <fullName evidence="20">Polysaccharide biosynthesis tyrosine autokinase</fullName>
        <ecNumber evidence="20">2.7.10.2</ecNumber>
    </submittedName>
</protein>
<dbReference type="EC" id="2.7.10.2" evidence="20"/>
<evidence type="ECO:0000256" key="14">
    <source>
        <dbReference type="SAM" id="Coils"/>
    </source>
</evidence>
<evidence type="ECO:0000256" key="16">
    <source>
        <dbReference type="SAM" id="Phobius"/>
    </source>
</evidence>
<accession>A0ABY3MW80</accession>
<dbReference type="Pfam" id="PF02706">
    <property type="entry name" value="Wzz"/>
    <property type="match status" value="1"/>
</dbReference>
<dbReference type="EMBL" id="PJAI02000011">
    <property type="protein sequence ID" value="TYK65337.1"/>
    <property type="molecule type" value="Genomic_DNA"/>
</dbReference>
<dbReference type="NCBIfam" id="TIGR01007">
    <property type="entry name" value="eps_fam"/>
    <property type="match status" value="1"/>
</dbReference>
<feature type="domain" description="Tyrosine-protein kinase G-rich" evidence="19">
    <location>
        <begin position="398"/>
        <end position="480"/>
    </location>
</feature>
<evidence type="ECO:0000259" key="18">
    <source>
        <dbReference type="Pfam" id="PF13614"/>
    </source>
</evidence>
<keyword evidence="12" id="KW-0829">Tyrosine-protein kinase</keyword>
<dbReference type="Pfam" id="PF13807">
    <property type="entry name" value="GNVR"/>
    <property type="match status" value="1"/>
</dbReference>
<proteinExistence type="inferred from homology"/>
<keyword evidence="3" id="KW-1003">Cell membrane</keyword>
<dbReference type="SUPFAM" id="SSF52540">
    <property type="entry name" value="P-loop containing nucleoside triphosphate hydrolases"/>
    <property type="match status" value="1"/>
</dbReference>
<dbReference type="InterPro" id="IPR050445">
    <property type="entry name" value="Bact_polysacc_biosynth/exp"/>
</dbReference>
<evidence type="ECO:0000256" key="5">
    <source>
        <dbReference type="ARBA" id="ARBA00022679"/>
    </source>
</evidence>
<keyword evidence="4" id="KW-0997">Cell inner membrane</keyword>
<evidence type="ECO:0000256" key="8">
    <source>
        <dbReference type="ARBA" id="ARBA00022777"/>
    </source>
</evidence>
<evidence type="ECO:0000256" key="2">
    <source>
        <dbReference type="ARBA" id="ARBA00008883"/>
    </source>
</evidence>
<keyword evidence="10 16" id="KW-1133">Transmembrane helix</keyword>
<dbReference type="InterPro" id="IPR005702">
    <property type="entry name" value="Wzc-like_C"/>
</dbReference>
<evidence type="ECO:0000256" key="4">
    <source>
        <dbReference type="ARBA" id="ARBA00022519"/>
    </source>
</evidence>
<dbReference type="PANTHER" id="PTHR32309:SF32">
    <property type="entry name" value="TYROSINE-PROTEIN KINASE ETK-RELATED"/>
    <property type="match status" value="1"/>
</dbReference>
<reference evidence="20 21" key="1">
    <citation type="submission" date="2019-08" db="EMBL/GenBank/DDBJ databases">
        <title>Microbe sample from Colwellia echini.</title>
        <authorList>
            <person name="Christiansen L."/>
            <person name="Pathiraja D."/>
            <person name="Schultz-Johansen M."/>
            <person name="Choi I.-G."/>
            <person name="Stougaard P."/>
        </authorList>
    </citation>
    <scope>NUCLEOTIDE SEQUENCE [LARGE SCALE GENOMIC DNA]</scope>
    <source>
        <strain evidence="20 21">A3</strain>
    </source>
</reference>
<feature type="coiled-coil region" evidence="14">
    <location>
        <begin position="293"/>
        <end position="327"/>
    </location>
</feature>
<organism evidence="20 21">
    <name type="scientific">Colwellia echini</name>
    <dbReference type="NCBI Taxonomy" id="1982103"/>
    <lineage>
        <taxon>Bacteria</taxon>
        <taxon>Pseudomonadati</taxon>
        <taxon>Pseudomonadota</taxon>
        <taxon>Gammaproteobacteria</taxon>
        <taxon>Alteromonadales</taxon>
        <taxon>Colwelliaceae</taxon>
        <taxon>Colwellia</taxon>
    </lineage>
</organism>
<evidence type="ECO:0000256" key="7">
    <source>
        <dbReference type="ARBA" id="ARBA00022741"/>
    </source>
</evidence>
<dbReference type="GO" id="GO:0004715">
    <property type="term" value="F:non-membrane spanning protein tyrosine kinase activity"/>
    <property type="evidence" value="ECO:0007669"/>
    <property type="project" value="UniProtKB-EC"/>
</dbReference>
<name>A0ABY3MW80_9GAMM</name>
<comment type="subcellular location">
    <subcellularLocation>
        <location evidence="1">Cell inner membrane</location>
        <topology evidence="1">Multi-pass membrane protein</topology>
    </subcellularLocation>
</comment>
<sequence>MSTNVNSTQPVSNNQSTGRNQQNNAPANEIDLMALFGALLDRKYFIIILTTVFMVVGVAVAIFSTPIYQATAMIQVEESGGSVPGLDDMAGMFESSSKSITEIELLKSRSVIGEAVDNLHLDIVAQPKLYPIIGGRSFRKFTPVKPGDVAQPSFGAETYAWGGESINVFRFDVPKYAIDKNYIVQANENNNFTLLTEDGDKVLSGKVGEEVSNGSFMLIIKSLVARPNTEFTLTRKDRLNTILDLQAAIGASEKGKDSGIVNLNFENANPEYSEKVLNEISQIYVRRNVDRNSAEAKKSLDFLEVQLPEIKKELEQSESLFNDYQKNQQSVNITLETQGVLEQIVDLDTKLQELDLERLAMSRKFKRNHPNYQGIVEQISAVQDQRDALAQKISDLPEMQQKLLGLTRDVEVGNEIYMMLLGKVQELDIVRAGTVGNVRIIDVAEVNTTKPVKPKKALIVVMATMLGGMLAIAIVLVQKALHKGVEDPSEIEAIGLPVYASVPFSVHQDKLTTFAKGLSKGLGKGISKSLSRSSKRKGLLHKNLLAVENPADLSIEALRSLRTSLHFAMMEAKNNVIAISGPSPSVGKSFISANLGAVLAQSGQKVLVVDADMRKGYLQKHFGFDAENGLSDYLSGQQNLEQVTKSTNVNGLDVITRGQVPPNPSELLMHSNFSKLIEEVKSKYDIVIIDTPPILAVTDPAIVGGHAGSMLMVTRFGQNALKEIDYARQRFEQNGIDVKGVVFNGVLKKASNAYGYYGYYNYEYKSDK</sequence>
<keyword evidence="21" id="KW-1185">Reference proteome</keyword>
<comment type="similarity">
    <text evidence="2">Belongs to the etk/wzc family.</text>
</comment>
<dbReference type="Pfam" id="PF23607">
    <property type="entry name" value="WZC_N"/>
    <property type="match status" value="1"/>
</dbReference>
<keyword evidence="9" id="KW-0067">ATP-binding</keyword>
<evidence type="ECO:0000256" key="9">
    <source>
        <dbReference type="ARBA" id="ARBA00022840"/>
    </source>
</evidence>
<feature type="region of interest" description="Disordered" evidence="15">
    <location>
        <begin position="1"/>
        <end position="24"/>
    </location>
</feature>
<gene>
    <name evidence="20" type="ORF">CWS31_010740</name>
</gene>
<dbReference type="InterPro" id="IPR025669">
    <property type="entry name" value="AAA_dom"/>
</dbReference>
<keyword evidence="8" id="KW-0418">Kinase</keyword>
<comment type="catalytic activity">
    <reaction evidence="13">
        <text>L-tyrosyl-[protein] + ATP = O-phospho-L-tyrosyl-[protein] + ADP + H(+)</text>
        <dbReference type="Rhea" id="RHEA:10596"/>
        <dbReference type="Rhea" id="RHEA-COMP:10136"/>
        <dbReference type="Rhea" id="RHEA-COMP:20101"/>
        <dbReference type="ChEBI" id="CHEBI:15378"/>
        <dbReference type="ChEBI" id="CHEBI:30616"/>
        <dbReference type="ChEBI" id="CHEBI:46858"/>
        <dbReference type="ChEBI" id="CHEBI:61978"/>
        <dbReference type="ChEBI" id="CHEBI:456216"/>
    </reaction>
</comment>
<evidence type="ECO:0000313" key="21">
    <source>
        <dbReference type="Proteomes" id="UP000815846"/>
    </source>
</evidence>
<evidence type="ECO:0000259" key="17">
    <source>
        <dbReference type="Pfam" id="PF02706"/>
    </source>
</evidence>
<evidence type="ECO:0000313" key="20">
    <source>
        <dbReference type="EMBL" id="TYK65337.1"/>
    </source>
</evidence>
<evidence type="ECO:0000256" key="3">
    <source>
        <dbReference type="ARBA" id="ARBA00022475"/>
    </source>
</evidence>
<dbReference type="Gene3D" id="3.40.50.300">
    <property type="entry name" value="P-loop containing nucleotide triphosphate hydrolases"/>
    <property type="match status" value="1"/>
</dbReference>
<dbReference type="PANTHER" id="PTHR32309">
    <property type="entry name" value="TYROSINE-PROTEIN KINASE"/>
    <property type="match status" value="1"/>
</dbReference>
<evidence type="ECO:0000256" key="11">
    <source>
        <dbReference type="ARBA" id="ARBA00023136"/>
    </source>
</evidence>
<dbReference type="InterPro" id="IPR032807">
    <property type="entry name" value="GNVR"/>
</dbReference>
<keyword evidence="5 20" id="KW-0808">Transferase</keyword>
<feature type="transmembrane region" description="Helical" evidence="16">
    <location>
        <begin position="457"/>
        <end position="477"/>
    </location>
</feature>
<feature type="transmembrane region" description="Helical" evidence="16">
    <location>
        <begin position="44"/>
        <end position="63"/>
    </location>
</feature>
<keyword evidence="11 16" id="KW-0472">Membrane</keyword>
<keyword evidence="6 16" id="KW-0812">Transmembrane</keyword>
<dbReference type="InterPro" id="IPR027417">
    <property type="entry name" value="P-loop_NTPase"/>
</dbReference>
<dbReference type="Proteomes" id="UP000815846">
    <property type="component" value="Unassembled WGS sequence"/>
</dbReference>
<dbReference type="Pfam" id="PF13614">
    <property type="entry name" value="AAA_31"/>
    <property type="match status" value="1"/>
</dbReference>
<dbReference type="RefSeq" id="WP_101345390.1">
    <property type="nucleotide sequence ID" value="NZ_PJAI02000011.1"/>
</dbReference>
<feature type="domain" description="AAA" evidence="18">
    <location>
        <begin position="575"/>
        <end position="698"/>
    </location>
</feature>
<dbReference type="CDD" id="cd05387">
    <property type="entry name" value="BY-kinase"/>
    <property type="match status" value="1"/>
</dbReference>
<evidence type="ECO:0000259" key="19">
    <source>
        <dbReference type="Pfam" id="PF13807"/>
    </source>
</evidence>
<evidence type="ECO:0000256" key="15">
    <source>
        <dbReference type="SAM" id="MobiDB-lite"/>
    </source>
</evidence>
<dbReference type="InterPro" id="IPR003856">
    <property type="entry name" value="LPS_length_determ_N"/>
</dbReference>
<keyword evidence="14" id="KW-0175">Coiled coil</keyword>
<evidence type="ECO:0000256" key="6">
    <source>
        <dbReference type="ARBA" id="ARBA00022692"/>
    </source>
</evidence>
<comment type="caution">
    <text evidence="20">The sequence shown here is derived from an EMBL/GenBank/DDBJ whole genome shotgun (WGS) entry which is preliminary data.</text>
</comment>
<evidence type="ECO:0000256" key="13">
    <source>
        <dbReference type="ARBA" id="ARBA00053015"/>
    </source>
</evidence>
<feature type="domain" description="Polysaccharide chain length determinant N-terminal" evidence="17">
    <location>
        <begin position="28"/>
        <end position="119"/>
    </location>
</feature>
<keyword evidence="7" id="KW-0547">Nucleotide-binding</keyword>
<evidence type="ECO:0000256" key="1">
    <source>
        <dbReference type="ARBA" id="ARBA00004429"/>
    </source>
</evidence>
<evidence type="ECO:0000256" key="12">
    <source>
        <dbReference type="ARBA" id="ARBA00023137"/>
    </source>
</evidence>